<proteinExistence type="predicted"/>
<evidence type="ECO:0000313" key="2">
    <source>
        <dbReference type="EMBL" id="BBK23801.1"/>
    </source>
</evidence>
<dbReference type="PROSITE" id="PS51482">
    <property type="entry name" value="DEGV"/>
    <property type="match status" value="1"/>
</dbReference>
<dbReference type="InterPro" id="IPR003797">
    <property type="entry name" value="DegV"/>
</dbReference>
<dbReference type="PANTHER" id="PTHR33434">
    <property type="entry name" value="DEGV DOMAIN-CONTAINING PROTEIN DR_1986-RELATED"/>
    <property type="match status" value="1"/>
</dbReference>
<dbReference type="Pfam" id="PF02645">
    <property type="entry name" value="DegV"/>
    <property type="match status" value="1"/>
</dbReference>
<dbReference type="Proteomes" id="UP000464754">
    <property type="component" value="Chromosome"/>
</dbReference>
<dbReference type="PANTHER" id="PTHR33434:SF2">
    <property type="entry name" value="FATTY ACID-BINDING PROTEIN TM_1468"/>
    <property type="match status" value="1"/>
</dbReference>
<dbReference type="RefSeq" id="WP_118277417.1">
    <property type="nucleotide sequence ID" value="NZ_AP019695.1"/>
</dbReference>
<evidence type="ECO:0000256" key="1">
    <source>
        <dbReference type="ARBA" id="ARBA00023121"/>
    </source>
</evidence>
<dbReference type="Gene3D" id="3.30.1180.10">
    <property type="match status" value="1"/>
</dbReference>
<dbReference type="Gene3D" id="3.40.50.10170">
    <property type="match status" value="1"/>
</dbReference>
<dbReference type="InterPro" id="IPR043168">
    <property type="entry name" value="DegV_C"/>
</dbReference>
<evidence type="ECO:0008006" key="4">
    <source>
        <dbReference type="Google" id="ProtNLM"/>
    </source>
</evidence>
<keyword evidence="1" id="KW-0446">Lipid-binding</keyword>
<dbReference type="EMBL" id="AP019695">
    <property type="protein sequence ID" value="BBK23801.1"/>
    <property type="molecule type" value="Genomic_DNA"/>
</dbReference>
<reference evidence="3" key="1">
    <citation type="submission" date="2019-05" db="EMBL/GenBank/DDBJ databases">
        <title>Complete genome sequencing of Absiella argi strain JCM 30884.</title>
        <authorList>
            <person name="Sakamoto M."/>
            <person name="Murakami T."/>
            <person name="Mori H."/>
        </authorList>
    </citation>
    <scope>NUCLEOTIDE SEQUENCE [LARGE SCALE GENOMIC DNA]</scope>
    <source>
        <strain evidence="3">JCM 30884</strain>
    </source>
</reference>
<protein>
    <recommendedName>
        <fullName evidence="4">DegV family protein</fullName>
    </recommendedName>
</protein>
<dbReference type="AlphaFoldDB" id="A0A6N4TMM7"/>
<dbReference type="SUPFAM" id="SSF82549">
    <property type="entry name" value="DAK1/DegV-like"/>
    <property type="match status" value="1"/>
</dbReference>
<dbReference type="KEGG" id="aarg:Aargi30884_27040"/>
<gene>
    <name evidence="2" type="ORF">Aargi30884_27040</name>
</gene>
<sequence length="283" mass="31529">MKVAFVTDSGTGKTVSELKQDGIFSVPLQVSYDNTNYQDLEELGIEEMYRLMRDGVMLSTSLPSLGKIEALFEHLKNEGYEQIFAVPICTGLSGTINAMQMCAKTVGIPFDYVDCNVTAVVQDYMIHLAKDLHEKGKSISEIKAVLESVVESTNTYLLPNDLHHLKRGGRLTPLAATLGGLLKIKPILMINKNTSGKIDVADKVRTMHKAMDKVIQRMKDEHVNKDYMITVAHADDIEEACYYMNKIKEAFPEAKHQIIKLVSVVGVHTGIGCQAIQYFKMVK</sequence>
<organism evidence="2 3">
    <name type="scientific">Amedibacterium intestinale</name>
    <dbReference type="NCBI Taxonomy" id="2583452"/>
    <lineage>
        <taxon>Bacteria</taxon>
        <taxon>Bacillati</taxon>
        <taxon>Bacillota</taxon>
        <taxon>Erysipelotrichia</taxon>
        <taxon>Erysipelotrichales</taxon>
        <taxon>Erysipelotrichaceae</taxon>
        <taxon>Amedibacterium</taxon>
    </lineage>
</organism>
<dbReference type="GO" id="GO:0008289">
    <property type="term" value="F:lipid binding"/>
    <property type="evidence" value="ECO:0007669"/>
    <property type="project" value="UniProtKB-KW"/>
</dbReference>
<dbReference type="InterPro" id="IPR050270">
    <property type="entry name" value="DegV_domain_contain"/>
</dbReference>
<dbReference type="NCBIfam" id="TIGR00762">
    <property type="entry name" value="DegV"/>
    <property type="match status" value="1"/>
</dbReference>
<keyword evidence="3" id="KW-1185">Reference proteome</keyword>
<name>A0A6N4TMM7_9FIRM</name>
<accession>A0A6N4TMM7</accession>
<evidence type="ECO:0000313" key="3">
    <source>
        <dbReference type="Proteomes" id="UP000464754"/>
    </source>
</evidence>